<proteinExistence type="inferred from homology"/>
<comment type="similarity">
    <text evidence="1 2">Belongs to the arylamine N-acetyltransferase family.</text>
</comment>
<organism evidence="3 4">
    <name type="scientific">Salinithrix halophila</name>
    <dbReference type="NCBI Taxonomy" id="1485204"/>
    <lineage>
        <taxon>Bacteria</taxon>
        <taxon>Bacillati</taxon>
        <taxon>Bacillota</taxon>
        <taxon>Bacilli</taxon>
        <taxon>Bacillales</taxon>
        <taxon>Thermoactinomycetaceae</taxon>
        <taxon>Salinithrix</taxon>
    </lineage>
</organism>
<dbReference type="Pfam" id="PF00797">
    <property type="entry name" value="Acetyltransf_2"/>
    <property type="match status" value="1"/>
</dbReference>
<evidence type="ECO:0000256" key="1">
    <source>
        <dbReference type="ARBA" id="ARBA00006547"/>
    </source>
</evidence>
<dbReference type="EMBL" id="JBHSAP010000007">
    <property type="protein sequence ID" value="MFC4076284.1"/>
    <property type="molecule type" value="Genomic_DNA"/>
</dbReference>
<name>A0ABV8JG54_9BACL</name>
<evidence type="ECO:0000256" key="2">
    <source>
        <dbReference type="RuleBase" id="RU003452"/>
    </source>
</evidence>
<sequence>MDVNAYLARIGETRLQAPDFTFLSRLVERHFYTVPFENLDIHLGRPIRLDPDAIYHKIVHRRRGGFCYELNSAFGSLLHSLGFNVSYISGRVRTSSGGFGPEYDHMALLVGLEEEYLVDVGFGDSCRLPLPLSGERKKDISGWYRIKPRSKQPGVFALEKKNGRRWSPEYLFTTRPRKLEDFACMCEIQQTSPTSVFRQHLICTIATPGGRITVSDNHFTITERGEKQKIPIQSANDRELIIRRWMGIDSRSQSLYSPVFPGS</sequence>
<dbReference type="InterPro" id="IPR053710">
    <property type="entry name" value="Arylamine_NAT_domain_sf"/>
</dbReference>
<dbReference type="SUPFAM" id="SSF54001">
    <property type="entry name" value="Cysteine proteinases"/>
    <property type="match status" value="1"/>
</dbReference>
<gene>
    <name evidence="3" type="ORF">ACFOUO_05600</name>
</gene>
<comment type="caution">
    <text evidence="3">The sequence shown here is derived from an EMBL/GenBank/DDBJ whole genome shotgun (WGS) entry which is preliminary data.</text>
</comment>
<reference evidence="4" key="1">
    <citation type="journal article" date="2019" name="Int. J. Syst. Evol. Microbiol.">
        <title>The Global Catalogue of Microorganisms (GCM) 10K type strain sequencing project: providing services to taxonomists for standard genome sequencing and annotation.</title>
        <authorList>
            <consortium name="The Broad Institute Genomics Platform"/>
            <consortium name="The Broad Institute Genome Sequencing Center for Infectious Disease"/>
            <person name="Wu L."/>
            <person name="Ma J."/>
        </authorList>
    </citation>
    <scope>NUCLEOTIDE SEQUENCE [LARGE SCALE GENOMIC DNA]</scope>
    <source>
        <strain evidence="4">IBRC-M 10813</strain>
    </source>
</reference>
<protein>
    <submittedName>
        <fullName evidence="3">Arylamine N-acetyltransferase</fullName>
    </submittedName>
</protein>
<dbReference type="RefSeq" id="WP_380702990.1">
    <property type="nucleotide sequence ID" value="NZ_JBHSAP010000007.1"/>
</dbReference>
<dbReference type="Gene3D" id="3.30.2140.20">
    <property type="match status" value="1"/>
</dbReference>
<dbReference type="InterPro" id="IPR001447">
    <property type="entry name" value="Arylamine_N-AcTrfase"/>
</dbReference>
<dbReference type="Proteomes" id="UP001595843">
    <property type="component" value="Unassembled WGS sequence"/>
</dbReference>
<accession>A0ABV8JG54</accession>
<dbReference type="PANTHER" id="PTHR11786:SF0">
    <property type="entry name" value="ARYLAMINE N-ACETYLTRANSFERASE 4-RELATED"/>
    <property type="match status" value="1"/>
</dbReference>
<dbReference type="InterPro" id="IPR038765">
    <property type="entry name" value="Papain-like_cys_pep_sf"/>
</dbReference>
<dbReference type="PANTHER" id="PTHR11786">
    <property type="entry name" value="N-HYDROXYARYLAMINE O-ACETYLTRANSFERASE"/>
    <property type="match status" value="1"/>
</dbReference>
<evidence type="ECO:0000313" key="3">
    <source>
        <dbReference type="EMBL" id="MFC4076284.1"/>
    </source>
</evidence>
<keyword evidence="4" id="KW-1185">Reference proteome</keyword>
<evidence type="ECO:0000313" key="4">
    <source>
        <dbReference type="Proteomes" id="UP001595843"/>
    </source>
</evidence>
<dbReference type="PRINTS" id="PR01543">
    <property type="entry name" value="ANATRNSFRASE"/>
</dbReference>